<evidence type="ECO:0000313" key="3">
    <source>
        <dbReference type="Proteomes" id="UP000054977"/>
    </source>
</evidence>
<dbReference type="Gene3D" id="3.90.1150.10">
    <property type="entry name" value="Aspartate Aminotransferase, domain 1"/>
    <property type="match status" value="1"/>
</dbReference>
<dbReference type="GO" id="GO:0008483">
    <property type="term" value="F:transaminase activity"/>
    <property type="evidence" value="ECO:0007669"/>
    <property type="project" value="UniProtKB-KW"/>
</dbReference>
<evidence type="ECO:0000313" key="2">
    <source>
        <dbReference type="EMBL" id="SAL24954.1"/>
    </source>
</evidence>
<dbReference type="Pfam" id="PF00202">
    <property type="entry name" value="Aminotran_3"/>
    <property type="match status" value="1"/>
</dbReference>
<gene>
    <name evidence="2" type="ORF">AWB65_01410</name>
</gene>
<dbReference type="AlphaFoldDB" id="A0A158FYN6"/>
<dbReference type="InterPro" id="IPR015422">
    <property type="entry name" value="PyrdxlP-dep_Trfase_small"/>
</dbReference>
<dbReference type="PANTHER" id="PTHR43094:SF1">
    <property type="entry name" value="AMINOTRANSFERASE CLASS-III"/>
    <property type="match status" value="1"/>
</dbReference>
<comment type="caution">
    <text evidence="2">The sequence shown here is derived from an EMBL/GenBank/DDBJ whole genome shotgun (WGS) entry which is preliminary data.</text>
</comment>
<name>A0A158FYN6_9BURK</name>
<reference evidence="2" key="1">
    <citation type="submission" date="2016-01" db="EMBL/GenBank/DDBJ databases">
        <authorList>
            <person name="Peeters C."/>
        </authorList>
    </citation>
    <scope>NUCLEOTIDE SEQUENCE [LARGE SCALE GENOMIC DNA]</scope>
    <source>
        <strain evidence="2">LMG 22934</strain>
    </source>
</reference>
<comment type="similarity">
    <text evidence="1">Belongs to the class-III pyridoxal-phosphate-dependent aminotransferase family.</text>
</comment>
<accession>A0A158FYN6</accession>
<organism evidence="2 3">
    <name type="scientific">Caballeronia humi</name>
    <dbReference type="NCBI Taxonomy" id="326474"/>
    <lineage>
        <taxon>Bacteria</taxon>
        <taxon>Pseudomonadati</taxon>
        <taxon>Pseudomonadota</taxon>
        <taxon>Betaproteobacteria</taxon>
        <taxon>Burkholderiales</taxon>
        <taxon>Burkholderiaceae</taxon>
        <taxon>Caballeronia</taxon>
    </lineage>
</organism>
<dbReference type="GO" id="GO:0030170">
    <property type="term" value="F:pyridoxal phosphate binding"/>
    <property type="evidence" value="ECO:0007669"/>
    <property type="project" value="InterPro"/>
</dbReference>
<sequence length="146" mass="15641">MVYPESGSSDRWRRGRALANLDILERENLTQNAAEVGGYLQMQLHAAFDTHPLVGEVRGAGMLAALEFMADKDGRKPFDAPLKVGPKVSAAVLERGVIARAMPHGDIVGFAQPLVTTRAEVDEIVGIVRQAVDEVANQVIGKAVAP</sequence>
<evidence type="ECO:0000256" key="1">
    <source>
        <dbReference type="ARBA" id="ARBA00008954"/>
    </source>
</evidence>
<dbReference type="InterPro" id="IPR015424">
    <property type="entry name" value="PyrdxlP-dep_Trfase"/>
</dbReference>
<dbReference type="STRING" id="326474.AWB65_01410"/>
<keyword evidence="3" id="KW-1185">Reference proteome</keyword>
<dbReference type="InterPro" id="IPR005814">
    <property type="entry name" value="Aminotrans_3"/>
</dbReference>
<keyword evidence="2" id="KW-0032">Aminotransferase</keyword>
<proteinExistence type="inferred from homology"/>
<dbReference type="SUPFAM" id="SSF53383">
    <property type="entry name" value="PLP-dependent transferases"/>
    <property type="match status" value="1"/>
</dbReference>
<dbReference type="EMBL" id="FCNW02000004">
    <property type="protein sequence ID" value="SAL24954.1"/>
    <property type="molecule type" value="Genomic_DNA"/>
</dbReference>
<keyword evidence="2" id="KW-0808">Transferase</keyword>
<dbReference type="Proteomes" id="UP000054977">
    <property type="component" value="Unassembled WGS sequence"/>
</dbReference>
<dbReference type="PANTHER" id="PTHR43094">
    <property type="entry name" value="AMINOTRANSFERASE"/>
    <property type="match status" value="1"/>
</dbReference>
<protein>
    <submittedName>
        <fullName evidence="2">Aminotransferase</fullName>
    </submittedName>
</protein>